<dbReference type="GeneID" id="78341244"/>
<dbReference type="GO" id="GO:0005829">
    <property type="term" value="C:cytosol"/>
    <property type="evidence" value="ECO:0007669"/>
    <property type="project" value="TreeGrafter"/>
</dbReference>
<dbReference type="GO" id="GO:0050660">
    <property type="term" value="F:flavin adenine dinucleotide binding"/>
    <property type="evidence" value="ECO:0007669"/>
    <property type="project" value="TreeGrafter"/>
</dbReference>
<gene>
    <name evidence="1" type="ORF">A5CBH24_05290</name>
</gene>
<proteinExistence type="predicted"/>
<organism evidence="1 2">
    <name type="scientific">Alistipes communis</name>
    <dbReference type="NCBI Taxonomy" id="2585118"/>
    <lineage>
        <taxon>Bacteria</taxon>
        <taxon>Pseudomonadati</taxon>
        <taxon>Bacteroidota</taxon>
        <taxon>Bacteroidia</taxon>
        <taxon>Bacteroidales</taxon>
        <taxon>Rikenellaceae</taxon>
        <taxon>Alistipes</taxon>
    </lineage>
</organism>
<sequence>MDLIVGAGITGLSYAAATSNDYLVIEKEPEIGGYCRTILQDGFIWDYSGHFFHFRNKDIERFVMDKMHKDRDIITLKKMTQIRYKNKHIDYPFQKNIHQLDKAEFIDCLYDLFVNEYREGTTFKSMLYAKFGKSIAEIFLIPYNEKLYACDLDELDPDAMGRFFPYADKQEIIANFKHAKENSYNATFEYPKGGAFEYVNSVFQRIDPKKVATGEALVELDIARKIARTTRRSIKYDQLISTIPLPKLLSLSGIEHDTHLYSSNKVLVFNLGFDRKGNEKRNHWLYFPEKKYIFYRVGFYDNIFNSDRLSAYVEIGFRQDAQIDIDACLTRVLKDLETAGIISGQKLVSSHSVIMDPAYVHVTSAMEKDRAEKMKTLSSYDVYSIGRYGGWYYCSIEDNVAEALSLARRISHE</sequence>
<dbReference type="AlphaFoldDB" id="A0A4Y1WSV6"/>
<dbReference type="RefSeq" id="WP_141412123.1">
    <property type="nucleotide sequence ID" value="NZ_AP019735.1"/>
</dbReference>
<name>A0A4Y1WSV6_9BACT</name>
<dbReference type="KEGG" id="acou:A5CBH24_05290"/>
<dbReference type="Proteomes" id="UP000318946">
    <property type="component" value="Chromosome"/>
</dbReference>
<dbReference type="Pfam" id="PF13450">
    <property type="entry name" value="NAD_binding_8"/>
    <property type="match status" value="1"/>
</dbReference>
<keyword evidence="2" id="KW-1185">Reference proteome</keyword>
<reference evidence="2" key="1">
    <citation type="submission" date="2019-06" db="EMBL/GenBank/DDBJ databases">
        <title>Alistipes onderdonkii subsp. vulgaris subsp. nov., Alistipes dispar sp. nov. and Alistipes communis sp. nov., isolated from human faeces, and creation of Alistipes onderdonkii subsp. onderdonkii subsp. nov.</title>
        <authorList>
            <person name="Sakamoto M."/>
            <person name="Ikeyama N."/>
            <person name="Ogata Y."/>
            <person name="Suda W."/>
            <person name="Iino T."/>
            <person name="Hattori M."/>
            <person name="Ohkuma M."/>
        </authorList>
    </citation>
    <scope>NUCLEOTIDE SEQUENCE [LARGE SCALE GENOMIC DNA]</scope>
    <source>
        <strain evidence="2">5CBH24</strain>
    </source>
</reference>
<dbReference type="SUPFAM" id="SSF51971">
    <property type="entry name" value="Nucleotide-binding domain"/>
    <property type="match status" value="1"/>
</dbReference>
<dbReference type="PANTHER" id="PTHR21197">
    <property type="entry name" value="UDP-GALACTOPYRANOSE MUTASE"/>
    <property type="match status" value="1"/>
</dbReference>
<evidence type="ECO:0000313" key="1">
    <source>
        <dbReference type="EMBL" id="BBL03216.1"/>
    </source>
</evidence>
<protein>
    <submittedName>
        <fullName evidence="1">Amine oxidase</fullName>
    </submittedName>
</protein>
<dbReference type="InterPro" id="IPR036188">
    <property type="entry name" value="FAD/NAD-bd_sf"/>
</dbReference>
<dbReference type="OrthoDB" id="9769600at2"/>
<dbReference type="PANTHER" id="PTHR21197:SF0">
    <property type="entry name" value="UDP-GALACTOPYRANOSE MUTASE"/>
    <property type="match status" value="1"/>
</dbReference>
<dbReference type="EMBL" id="AP019735">
    <property type="protein sequence ID" value="BBL03216.1"/>
    <property type="molecule type" value="Genomic_DNA"/>
</dbReference>
<accession>A0A4Y1WSV6</accession>
<dbReference type="GO" id="GO:0008767">
    <property type="term" value="F:UDP-galactopyranose mutase activity"/>
    <property type="evidence" value="ECO:0007669"/>
    <property type="project" value="TreeGrafter"/>
</dbReference>
<dbReference type="Gene3D" id="3.50.50.60">
    <property type="entry name" value="FAD/NAD(P)-binding domain"/>
    <property type="match status" value="1"/>
</dbReference>
<evidence type="ECO:0000313" key="2">
    <source>
        <dbReference type="Proteomes" id="UP000318946"/>
    </source>
</evidence>